<keyword evidence="2" id="KW-1185">Reference proteome</keyword>
<dbReference type="EMBL" id="RXPE01000016">
    <property type="protein sequence ID" value="RTR26354.1"/>
    <property type="molecule type" value="Genomic_DNA"/>
</dbReference>
<proteinExistence type="predicted"/>
<evidence type="ECO:0000313" key="2">
    <source>
        <dbReference type="Proteomes" id="UP000277766"/>
    </source>
</evidence>
<reference evidence="1 2" key="1">
    <citation type="submission" date="2018-12" db="EMBL/GenBank/DDBJ databases">
        <title>Deinococcus radiophilus ATCC 27603 genome sequencing and assembly.</title>
        <authorList>
            <person name="Maclea K.S."/>
            <person name="Maynard C.R."/>
        </authorList>
    </citation>
    <scope>NUCLEOTIDE SEQUENCE [LARGE SCALE GENOMIC DNA]</scope>
    <source>
        <strain evidence="1 2">ATCC 27603</strain>
    </source>
</reference>
<evidence type="ECO:0008006" key="3">
    <source>
        <dbReference type="Google" id="ProtNLM"/>
    </source>
</evidence>
<accession>A0A431VT66</accession>
<evidence type="ECO:0000313" key="1">
    <source>
        <dbReference type="EMBL" id="RTR26354.1"/>
    </source>
</evidence>
<dbReference type="AlphaFoldDB" id="A0A431VT66"/>
<name>A0A431VT66_9DEIO</name>
<dbReference type="RefSeq" id="WP_126352287.1">
    <property type="nucleotide sequence ID" value="NZ_CP086384.1"/>
</dbReference>
<dbReference type="Proteomes" id="UP000277766">
    <property type="component" value="Unassembled WGS sequence"/>
</dbReference>
<comment type="caution">
    <text evidence="1">The sequence shown here is derived from an EMBL/GenBank/DDBJ whole genome shotgun (WGS) entry which is preliminary data.</text>
</comment>
<protein>
    <recommendedName>
        <fullName evidence="3">DUF2384 domain-containing protein</fullName>
    </recommendedName>
</protein>
<gene>
    <name evidence="1" type="ORF">EJ104_08415</name>
</gene>
<organism evidence="1 2">
    <name type="scientific">Deinococcus radiophilus</name>
    <dbReference type="NCBI Taxonomy" id="32062"/>
    <lineage>
        <taxon>Bacteria</taxon>
        <taxon>Thermotogati</taxon>
        <taxon>Deinococcota</taxon>
        <taxon>Deinococci</taxon>
        <taxon>Deinococcales</taxon>
        <taxon>Deinococcaceae</taxon>
        <taxon>Deinococcus</taxon>
    </lineage>
</organism>
<sequence>MTEHVPMGSDQRIDLAKILETEDYSLENIEAVALSLGGRAGADYFLSKRFPELGGRTPVEAIEEGDGERALGLLINY</sequence>